<feature type="compositionally biased region" description="Low complexity" evidence="3">
    <location>
        <begin position="1276"/>
        <end position="1288"/>
    </location>
</feature>
<feature type="compositionally biased region" description="Low complexity" evidence="3">
    <location>
        <begin position="1404"/>
        <end position="1417"/>
    </location>
</feature>
<keyword evidence="5" id="KW-1185">Reference proteome</keyword>
<dbReference type="GO" id="GO:0005634">
    <property type="term" value="C:nucleus"/>
    <property type="evidence" value="ECO:0007669"/>
    <property type="project" value="TreeGrafter"/>
</dbReference>
<dbReference type="PANTHER" id="PTHR12269:SF1">
    <property type="entry name" value="EUKARYOTIC TRANSLATION INITIATION FACTOR 4E TRANSPORTER"/>
    <property type="match status" value="1"/>
</dbReference>
<protein>
    <recommendedName>
        <fullName evidence="6">Protein cup</fullName>
    </recommendedName>
</protein>
<dbReference type="PANTHER" id="PTHR12269">
    <property type="entry name" value="EUKARYOTIC TRANSLATION INITIATION FACTOR 4E TRANSPORTER"/>
    <property type="match status" value="1"/>
</dbReference>
<feature type="region of interest" description="Disordered" evidence="3">
    <location>
        <begin position="1388"/>
        <end position="1417"/>
    </location>
</feature>
<dbReference type="GO" id="GO:0036464">
    <property type="term" value="C:cytoplasmic ribonucleoprotein granule"/>
    <property type="evidence" value="ECO:0007669"/>
    <property type="project" value="UniProtKB-ARBA"/>
</dbReference>
<feature type="compositionally biased region" description="Low complexity" evidence="3">
    <location>
        <begin position="567"/>
        <end position="578"/>
    </location>
</feature>
<feature type="compositionally biased region" description="Basic and acidic residues" evidence="3">
    <location>
        <begin position="462"/>
        <end position="479"/>
    </location>
</feature>
<feature type="compositionally biased region" description="Low complexity" evidence="3">
    <location>
        <begin position="1235"/>
        <end position="1265"/>
    </location>
</feature>
<dbReference type="VEuPathDB" id="VectorBase:GPPI050140"/>
<feature type="region of interest" description="Disordered" evidence="3">
    <location>
        <begin position="1167"/>
        <end position="1213"/>
    </location>
</feature>
<comment type="subcellular location">
    <subcellularLocation>
        <location evidence="1">Cytoplasm</location>
    </subcellularLocation>
</comment>
<accession>A0A1B0C626</accession>
<sequence length="1593" mass="179178">MEKVVPLEHENTGDLEDPVDSDVHAVIEKSLLTRNGNESVVRYTRTALVQLRNEQRSRKRPKCALRTELQAFSIWTCRLRGELQRLGVWKVSTMDLQCDGSCKKNICGMIVDIGNVTCNAGGINGDGNQYSSGGVLQSYIPDASLGPLANKRTLRCGRFINHQRRVNEMNAVMSSATAHQGLTAKFHIDHRSMSSSHLMPAFAKKHMGSIYPATASCANGLADGLPVSSSGEYGSEIGGDEGMESHNNREGRIRGKDHEKFIGNNYRRYIDENYLYKSNSGNRLNKEADHSNTETHPYWLPLMSDSHAEINPTCNKSNNTKRLDRRIGSGRLVSREVCWDYRSNSGGTRVEREKNFHGNFTSVESAPDNSNDNSPRAVLRFPEARNCERNLGERRPYDRRALESYARSEKHENKDNGYNTRRYNATTCEDNSIDLNANHRFQLSQSCMIQRTMSFRRSQNHAFEKKEKPKLKEKDKDEPEWFSGGPTSQHDTIELHGFEEIDEHEDSYFVNENDEKHSDSSSSSPSNNRKLESANDHKAIILNNVEKDFHAEDGIDHADDDEGMSINNNSDTNGQGNNHTNELKDEKIGKHLSSDHLAEVKDATSQISPSSKSGNVDDILNFFDMDSLEYPILAGDQNISSNEIGTSRFSRWFVNKETNKDDEFVPVASQSKAYGDDKEKELKGNGTDSLMAFFRNNHFLTPDLPKSLPHAVLALSVEELEARMRLLDTKSEHTEIPGCGAKPIRNSGSTANRCVDPPDSSPSPKTNQDVEAFKRLLNQLGAGDNKPRDVGLAINVMMDSHPDRLFSSSATALQEALNVEKQGILTQSIPVPLSNMIRNEDLAKPMQEQHQTIYQQKFFQMLPSNIQQADQSQYHMSAPIPPQHFENETFSALSVQPPQCMLPFILGHHPLKQMEMQNLLQLIFKSCRPFKMRRFSALSKGEFSQAFLERELKNPNASPYIKDVITSILNDSSRSVTPSLTTQQNLMSIQTSPVTSCCELSPLRANGSANSNPINTHPFVHPSGIVEVNLNYNDRDFRRLHSPSNGSEVVSKVLNGNSRSGTPAAGGNVNLMALTATMFNETQAVSTAPDISNKTHSNCLEQPKDQQKQLVLQSSQQQENSAHLFIPSQRELQIHTQTILQHALKKKLEEQQQEVVLRRRQETRKHHLDFDLLQQQGSIPGNSTVNSELMKPHHLHNPQPSSRHINSPTPLAFTPTSVLRKMTADKDVSFQQNASSQTSPQHNQQQQQHYHLQHMQQQHSQTQQSGNPSCDIFPLQQQHIQHQIQHQHPQTSQPRMILGSGSVHQESQQHHHLISSKTAQQVSPLKSQQQPQQISPQHHRHQPGHLRNQQLLKWPSPTINSNIVTISKPIGRPILKGPMTTLQMPQVQHLTPTSQTQPHPTVGQNQQKQSTQHQQQQILPHITHATKLELQQLQQHQSKGNHTSTQHMQLVINQSFPPPHIFPQSLANAQNINSMAQLHQQQHQHIYQQRSLSVQKLLQQQNQKHMQQHEVVSGHPNLSGSHLAAANNAMAPNLNYQRDGCLSPTSNQLAQWFSPELLAQASAGKLPLLNLNQALSLEEFERSIQHSSTVVHN</sequence>
<proteinExistence type="predicted"/>
<dbReference type="EnsemblMetazoa" id="GPPI050140-RA">
    <property type="protein sequence ID" value="GPPI050140-PA"/>
    <property type="gene ID" value="GPPI050140"/>
</dbReference>
<feature type="region of interest" description="Disordered" evidence="3">
    <location>
        <begin position="734"/>
        <end position="767"/>
    </location>
</feature>
<feature type="region of interest" description="Disordered" evidence="3">
    <location>
        <begin position="554"/>
        <end position="582"/>
    </location>
</feature>
<name>A0A1B0C626_9MUSC</name>
<dbReference type="EMBL" id="JXJN01026406">
    <property type="status" value="NOT_ANNOTATED_CDS"/>
    <property type="molecule type" value="Genomic_DNA"/>
</dbReference>
<evidence type="ECO:0000313" key="4">
    <source>
        <dbReference type="EnsemblMetazoa" id="GPPI050140-PA"/>
    </source>
</evidence>
<feature type="compositionally biased region" description="Low complexity" evidence="3">
    <location>
        <begin position="1320"/>
        <end position="1336"/>
    </location>
</feature>
<dbReference type="STRING" id="67801.A0A1B0C626"/>
<feature type="region of interest" description="Disordered" evidence="3">
    <location>
        <begin position="1228"/>
        <end position="1344"/>
    </location>
</feature>
<reference evidence="5" key="1">
    <citation type="submission" date="2015-01" db="EMBL/GenBank/DDBJ databases">
        <authorList>
            <person name="Aksoy S."/>
            <person name="Warren W."/>
            <person name="Wilson R.K."/>
        </authorList>
    </citation>
    <scope>NUCLEOTIDE SEQUENCE [LARGE SCALE GENOMIC DNA]</scope>
    <source>
        <strain evidence="5">IAEA</strain>
    </source>
</reference>
<feature type="region of interest" description="Disordered" evidence="3">
    <location>
        <begin position="458"/>
        <end position="492"/>
    </location>
</feature>
<evidence type="ECO:0000313" key="5">
    <source>
        <dbReference type="Proteomes" id="UP000092460"/>
    </source>
</evidence>
<feature type="region of interest" description="Disordered" evidence="3">
    <location>
        <begin position="512"/>
        <end position="534"/>
    </location>
</feature>
<dbReference type="InterPro" id="IPR018862">
    <property type="entry name" value="eIF4E-T"/>
</dbReference>
<feature type="compositionally biased region" description="Polar residues" evidence="3">
    <location>
        <begin position="1173"/>
        <end position="1187"/>
    </location>
</feature>
<feature type="compositionally biased region" description="Polar residues" evidence="3">
    <location>
        <begin position="1198"/>
        <end position="1213"/>
    </location>
</feature>
<evidence type="ECO:0000256" key="3">
    <source>
        <dbReference type="SAM" id="MobiDB-lite"/>
    </source>
</evidence>
<keyword evidence="2" id="KW-0963">Cytoplasm</keyword>
<evidence type="ECO:0008006" key="6">
    <source>
        <dbReference type="Google" id="ProtNLM"/>
    </source>
</evidence>
<dbReference type="Proteomes" id="UP000092460">
    <property type="component" value="Unassembled WGS sequence"/>
</dbReference>
<reference evidence="4" key="2">
    <citation type="submission" date="2020-05" db="UniProtKB">
        <authorList>
            <consortium name="EnsemblMetazoa"/>
        </authorList>
    </citation>
    <scope>IDENTIFICATION</scope>
    <source>
        <strain evidence="4">IAEA</strain>
    </source>
</reference>
<feature type="compositionally biased region" description="Polar residues" evidence="3">
    <location>
        <begin position="1388"/>
        <end position="1403"/>
    </location>
</feature>
<evidence type="ECO:0000256" key="1">
    <source>
        <dbReference type="ARBA" id="ARBA00004496"/>
    </source>
</evidence>
<evidence type="ECO:0000256" key="2">
    <source>
        <dbReference type="ARBA" id="ARBA00022490"/>
    </source>
</evidence>
<organism evidence="4 5">
    <name type="scientific">Glossina palpalis gambiensis</name>
    <dbReference type="NCBI Taxonomy" id="67801"/>
    <lineage>
        <taxon>Eukaryota</taxon>
        <taxon>Metazoa</taxon>
        <taxon>Ecdysozoa</taxon>
        <taxon>Arthropoda</taxon>
        <taxon>Hexapoda</taxon>
        <taxon>Insecta</taxon>
        <taxon>Pterygota</taxon>
        <taxon>Neoptera</taxon>
        <taxon>Endopterygota</taxon>
        <taxon>Diptera</taxon>
        <taxon>Brachycera</taxon>
        <taxon>Muscomorpha</taxon>
        <taxon>Hippoboscoidea</taxon>
        <taxon>Glossinidae</taxon>
        <taxon>Glossina</taxon>
    </lineage>
</organism>
<dbReference type="GO" id="GO:0003729">
    <property type="term" value="F:mRNA binding"/>
    <property type="evidence" value="ECO:0007669"/>
    <property type="project" value="TreeGrafter"/>
</dbReference>
<dbReference type="GO" id="GO:0017148">
    <property type="term" value="P:negative regulation of translation"/>
    <property type="evidence" value="ECO:0007669"/>
    <property type="project" value="TreeGrafter"/>
</dbReference>
<dbReference type="Pfam" id="PF10477">
    <property type="entry name" value="EIF4E-T"/>
    <property type="match status" value="2"/>
</dbReference>